<reference evidence="1" key="2">
    <citation type="submission" date="2023-07" db="EMBL/GenBank/DDBJ databases">
        <title>Genome content predicts the carbon catabolic preferences of heterotrophic bacteria.</title>
        <authorList>
            <person name="Gralka M."/>
        </authorList>
    </citation>
    <scope>NUCLEOTIDE SEQUENCE</scope>
    <source>
        <strain evidence="1">I2M02</strain>
    </source>
</reference>
<keyword evidence="3" id="KW-1185">Reference proteome</keyword>
<dbReference type="EMBL" id="JAUOPJ010000011">
    <property type="protein sequence ID" value="MDO6458071.1"/>
    <property type="molecule type" value="Genomic_DNA"/>
</dbReference>
<evidence type="ECO:0000313" key="2">
    <source>
        <dbReference type="EMBL" id="SFJ05603.1"/>
    </source>
</evidence>
<dbReference type="EMBL" id="FORY01000001">
    <property type="protein sequence ID" value="SFJ05603.1"/>
    <property type="molecule type" value="Genomic_DNA"/>
</dbReference>
<protein>
    <submittedName>
        <fullName evidence="1">DUF1127 domain-containing protein</fullName>
    </submittedName>
</protein>
<dbReference type="Proteomes" id="UP000183299">
    <property type="component" value="Unassembled WGS sequence"/>
</dbReference>
<evidence type="ECO:0000313" key="3">
    <source>
        <dbReference type="Proteomes" id="UP000183299"/>
    </source>
</evidence>
<dbReference type="Proteomes" id="UP001169823">
    <property type="component" value="Unassembled WGS sequence"/>
</dbReference>
<dbReference type="RefSeq" id="WP_066603641.1">
    <property type="nucleotide sequence ID" value="NZ_FORY01000001.1"/>
</dbReference>
<proteinExistence type="predicted"/>
<evidence type="ECO:0000313" key="1">
    <source>
        <dbReference type="EMBL" id="MDO6458071.1"/>
    </source>
</evidence>
<dbReference type="AlphaFoldDB" id="A0A1I3N8L5"/>
<name>A0A1I3N8L5_9RHOB</name>
<dbReference type="GeneID" id="98663799"/>
<dbReference type="OrthoDB" id="7867799at2"/>
<dbReference type="STRING" id="576117.SAMN04488138_101329"/>
<reference evidence="2 3" key="1">
    <citation type="submission" date="2016-10" db="EMBL/GenBank/DDBJ databases">
        <authorList>
            <person name="de Groot N.N."/>
        </authorList>
    </citation>
    <scope>NUCLEOTIDE SEQUENCE [LARGE SCALE GENOMIC DNA]</scope>
    <source>
        <strain evidence="2 3">CGMCC 1.8891</strain>
    </source>
</reference>
<gene>
    <name evidence="1" type="ORF">Q4494_13360</name>
    <name evidence="2" type="ORF">SAMN04488138_101329</name>
</gene>
<sequence>MQHVANIVILTPGLRARIDLFFASLGQGVNAYSVRRKRLGELARLDAMSDAELSELGITRDRIPHYVFRDLFST</sequence>
<accession>A0A1I3N8L5</accession>
<organism evidence="2 3">
    <name type="scientific">Celeribacter halophilus</name>
    <dbReference type="NCBI Taxonomy" id="576117"/>
    <lineage>
        <taxon>Bacteria</taxon>
        <taxon>Pseudomonadati</taxon>
        <taxon>Pseudomonadota</taxon>
        <taxon>Alphaproteobacteria</taxon>
        <taxon>Rhodobacterales</taxon>
        <taxon>Roseobacteraceae</taxon>
        <taxon>Celeribacter</taxon>
    </lineage>
</organism>